<feature type="domain" description="Glycoside hydrolase family 2 immunoglobulin-like beta-sandwich" evidence="5">
    <location>
        <begin position="195"/>
        <end position="300"/>
    </location>
</feature>
<proteinExistence type="inferred from homology"/>
<evidence type="ECO:0000259" key="6">
    <source>
        <dbReference type="Pfam" id="PF02836"/>
    </source>
</evidence>
<dbReference type="Gene3D" id="3.20.20.80">
    <property type="entry name" value="Glycosidases"/>
    <property type="match status" value="1"/>
</dbReference>
<dbReference type="SUPFAM" id="SSF49303">
    <property type="entry name" value="beta-Galactosidase/glucuronidase domain"/>
    <property type="match status" value="1"/>
</dbReference>
<dbReference type="InterPro" id="IPR017853">
    <property type="entry name" value="GH"/>
</dbReference>
<dbReference type="Pfam" id="PF02837">
    <property type="entry name" value="Glyco_hydro_2_N"/>
    <property type="match status" value="1"/>
</dbReference>
<feature type="chain" id="PRO_5047510314" evidence="4">
    <location>
        <begin position="24"/>
        <end position="974"/>
    </location>
</feature>
<dbReference type="InterPro" id="IPR036156">
    <property type="entry name" value="Beta-gal/glucu_dom_sf"/>
</dbReference>
<dbReference type="PANTHER" id="PTHR42732">
    <property type="entry name" value="BETA-GALACTOSIDASE"/>
    <property type="match status" value="1"/>
</dbReference>
<evidence type="ECO:0000259" key="5">
    <source>
        <dbReference type="Pfam" id="PF00703"/>
    </source>
</evidence>
<dbReference type="Pfam" id="PF02836">
    <property type="entry name" value="Glyco_hydro_2_C"/>
    <property type="match status" value="1"/>
</dbReference>
<sequence>MKHILKMVLLLTLTIVGNTTVYAQKSHQNTLSLDGTWQIIFDKDNQSRANKTYKNSNFLAHKDIRNIEVPSVWERIEKDYEGVAVYRRTFNAPIEWQNKIAHISFDAVNYRAEVYLNDHVVGVHEGGFTPFSFRVDSMLNFDKENVLTLRVLGPILLDTDKVIDGMGAMETPQWRGGITGGIWQSVRVVVTDKSYISDVYVQPDLANQSANVTVSATNYDVYDSENIVDIEIREHQSDKLIVTKQINTTFTPGKNSLTTDIVIPNAKAWSPDSPNLYDIRVNINRNNALSDSVSERFGLREFTVKDKRFHLNGDEIYVKSVFLEGVYPVGVATPVDMELARKEIKLAKEAGFNMIRPWRRPPPPQWLDLADEMGVLVIGSPALECMDLPVNTPDLPKRVVSEIGKTIKRDRNRASIVMWELYNEVRRPILKQMMQETSMMARDLDPSRLILDESGGWAFGAKVFLPNEKNFVSFNDVHTYPGPNMTNAWFDKFLGVGYTKEEREAFGIKGKPIGHNLKPGVTSFVSELGYGSYVDFDKVNKRFSEQGNPIVPPTRYHKQLGSQLNKVLQSDLADIYKTPQEFFTEQQEIHGKANARMIEATRLNPNVTGYCVHALTGGDWIMGAGLLDLWRDPKPQVYERTKAANQPRILSIRTFPYSAYAGENVEVLVQGVNDLKSVKGTLHVVVSDSAGKQVWQSKKEINFAARISTLLEHSIDTSTLSGKYIVDAKVTDKHGNTIADYTYDFNVFATSKDNNIGTFALADQTGNLRAFLSDNQISFSDFNDNTSIDTPVVVAMASKPNKKQKTLNKQLKAFANKGGIVTYIQFPYIGPKWKSGVLSKGSAVHMPLSIKMKASTGLWAGMSHVVSDHPVFNNLPVNKAMQGIYENVRPKISMVDLKAKPIVTLVANDNFPDMTLMKRHYKGTGDVWVGSDLSEVDFGKGKLILSTMQIVPNLGKDPVADTLLINILSYITNR</sequence>
<comment type="similarity">
    <text evidence="1">Belongs to the glycosyl hydrolase 2 family.</text>
</comment>
<dbReference type="InterPro" id="IPR006103">
    <property type="entry name" value="Glyco_hydro_2_cat"/>
</dbReference>
<dbReference type="PANTHER" id="PTHR42732:SF1">
    <property type="entry name" value="BETA-MANNOSIDASE"/>
    <property type="match status" value="1"/>
</dbReference>
<evidence type="ECO:0000313" key="8">
    <source>
        <dbReference type="EMBL" id="WNC69140.1"/>
    </source>
</evidence>
<dbReference type="InterPro" id="IPR008979">
    <property type="entry name" value="Galactose-bd-like_sf"/>
</dbReference>
<dbReference type="Proteomes" id="UP001248581">
    <property type="component" value="Chromosome"/>
</dbReference>
<dbReference type="Pfam" id="PF00703">
    <property type="entry name" value="Glyco_hydro_2"/>
    <property type="match status" value="1"/>
</dbReference>
<dbReference type="InterPro" id="IPR013783">
    <property type="entry name" value="Ig-like_fold"/>
</dbReference>
<gene>
    <name evidence="8" type="ORF">RI845_03040</name>
</gene>
<feature type="signal peptide" evidence="4">
    <location>
        <begin position="1"/>
        <end position="23"/>
    </location>
</feature>
<dbReference type="EMBL" id="CP134146">
    <property type="protein sequence ID" value="WNC69140.1"/>
    <property type="molecule type" value="Genomic_DNA"/>
</dbReference>
<keyword evidence="4" id="KW-0732">Signal</keyword>
<name>A0ABY9TMZ7_9GAMM</name>
<dbReference type="InterPro" id="IPR006104">
    <property type="entry name" value="Glyco_hydro_2_N"/>
</dbReference>
<dbReference type="InterPro" id="IPR006102">
    <property type="entry name" value="Ig-like_GH2"/>
</dbReference>
<evidence type="ECO:0000256" key="4">
    <source>
        <dbReference type="SAM" id="SignalP"/>
    </source>
</evidence>
<keyword evidence="3" id="KW-0326">Glycosidase</keyword>
<organism evidence="8 9">
    <name type="scientific">Thalassotalea nanhaiensis</name>
    <dbReference type="NCBI Taxonomy" id="3065648"/>
    <lineage>
        <taxon>Bacteria</taxon>
        <taxon>Pseudomonadati</taxon>
        <taxon>Pseudomonadota</taxon>
        <taxon>Gammaproteobacteria</taxon>
        <taxon>Alteromonadales</taxon>
        <taxon>Colwelliaceae</taxon>
        <taxon>Thalassotalea</taxon>
    </lineage>
</organism>
<accession>A0ABY9TMZ7</accession>
<keyword evidence="9" id="KW-1185">Reference proteome</keyword>
<evidence type="ECO:0000313" key="9">
    <source>
        <dbReference type="Proteomes" id="UP001248581"/>
    </source>
</evidence>
<dbReference type="SUPFAM" id="SSF51445">
    <property type="entry name" value="(Trans)glycosidases"/>
    <property type="match status" value="1"/>
</dbReference>
<evidence type="ECO:0000259" key="7">
    <source>
        <dbReference type="Pfam" id="PF02837"/>
    </source>
</evidence>
<evidence type="ECO:0000256" key="2">
    <source>
        <dbReference type="ARBA" id="ARBA00022801"/>
    </source>
</evidence>
<dbReference type="InterPro" id="IPR051913">
    <property type="entry name" value="GH2_Domain-Containing"/>
</dbReference>
<reference evidence="9" key="1">
    <citation type="submission" date="2023-09" db="EMBL/GenBank/DDBJ databases">
        <authorList>
            <person name="Li S."/>
            <person name="Li X."/>
            <person name="Zhang C."/>
            <person name="Zhao Z."/>
        </authorList>
    </citation>
    <scope>NUCLEOTIDE SEQUENCE [LARGE SCALE GENOMIC DNA]</scope>
    <source>
        <strain evidence="9">SQ345</strain>
    </source>
</reference>
<dbReference type="SUPFAM" id="SSF49785">
    <property type="entry name" value="Galactose-binding domain-like"/>
    <property type="match status" value="1"/>
</dbReference>
<keyword evidence="2 8" id="KW-0378">Hydrolase</keyword>
<dbReference type="Gene3D" id="2.60.40.10">
    <property type="entry name" value="Immunoglobulins"/>
    <property type="match status" value="1"/>
</dbReference>
<dbReference type="Gene3D" id="2.60.120.260">
    <property type="entry name" value="Galactose-binding domain-like"/>
    <property type="match status" value="1"/>
</dbReference>
<evidence type="ECO:0000256" key="1">
    <source>
        <dbReference type="ARBA" id="ARBA00007401"/>
    </source>
</evidence>
<dbReference type="RefSeq" id="WP_348388284.1">
    <property type="nucleotide sequence ID" value="NZ_CP134146.1"/>
</dbReference>
<dbReference type="GO" id="GO:0016787">
    <property type="term" value="F:hydrolase activity"/>
    <property type="evidence" value="ECO:0007669"/>
    <property type="project" value="UniProtKB-KW"/>
</dbReference>
<protein>
    <submittedName>
        <fullName evidence="8">Glycoside hydrolase family 2 TIM barrel-domain containing protein</fullName>
    </submittedName>
</protein>
<evidence type="ECO:0000256" key="3">
    <source>
        <dbReference type="ARBA" id="ARBA00023295"/>
    </source>
</evidence>
<feature type="domain" description="Glycosyl hydrolases family 2 sugar binding" evidence="7">
    <location>
        <begin position="78"/>
        <end position="152"/>
    </location>
</feature>
<feature type="domain" description="Glycoside hydrolase family 2 catalytic" evidence="6">
    <location>
        <begin position="303"/>
        <end position="461"/>
    </location>
</feature>